<dbReference type="VEuPathDB" id="PiroplasmaDB:BBBOND_0306160"/>
<dbReference type="EMBL" id="LK391709">
    <property type="protein sequence ID" value="CDR96712.1"/>
    <property type="molecule type" value="Genomic_DNA"/>
</dbReference>
<organism evidence="1 2">
    <name type="scientific">Babesia bigemina</name>
    <dbReference type="NCBI Taxonomy" id="5866"/>
    <lineage>
        <taxon>Eukaryota</taxon>
        <taxon>Sar</taxon>
        <taxon>Alveolata</taxon>
        <taxon>Apicomplexa</taxon>
        <taxon>Aconoidasida</taxon>
        <taxon>Piroplasmida</taxon>
        <taxon>Babesiidae</taxon>
        <taxon>Babesia</taxon>
    </lineage>
</organism>
<reference evidence="2" key="1">
    <citation type="journal article" date="2014" name="Nucleic Acids Res.">
        <title>The evolutionary dynamics of variant antigen genes in Babesia reveal a history of genomic innovation underlying host-parasite interaction.</title>
        <authorList>
            <person name="Jackson A.P."/>
            <person name="Otto T.D."/>
            <person name="Darby A."/>
            <person name="Ramaprasad A."/>
            <person name="Xia D."/>
            <person name="Echaide I.E."/>
            <person name="Farber M."/>
            <person name="Gahlot S."/>
            <person name="Gamble J."/>
            <person name="Gupta D."/>
            <person name="Gupta Y."/>
            <person name="Jackson L."/>
            <person name="Malandrin L."/>
            <person name="Malas T.B."/>
            <person name="Moussa E."/>
            <person name="Nair M."/>
            <person name="Reid A.J."/>
            <person name="Sanders M."/>
            <person name="Sharma J."/>
            <person name="Tracey A."/>
            <person name="Quail M.A."/>
            <person name="Weir W."/>
            <person name="Wastling J.M."/>
            <person name="Hall N."/>
            <person name="Willadsen P."/>
            <person name="Lingelbach K."/>
            <person name="Shiels B."/>
            <person name="Tait A."/>
            <person name="Berriman M."/>
            <person name="Allred D.R."/>
            <person name="Pain A."/>
        </authorList>
    </citation>
    <scope>NUCLEOTIDE SEQUENCE [LARGE SCALE GENOMIC DNA]</scope>
    <source>
        <strain evidence="2">Bond</strain>
    </source>
</reference>
<dbReference type="GeneID" id="24565253"/>
<keyword evidence="2" id="KW-1185">Reference proteome</keyword>
<evidence type="ECO:0000313" key="1">
    <source>
        <dbReference type="EMBL" id="CDR96712.1"/>
    </source>
</evidence>
<dbReference type="RefSeq" id="XP_012768898.1">
    <property type="nucleotide sequence ID" value="XM_012913444.1"/>
</dbReference>
<protein>
    <submittedName>
        <fullName evidence="1">Uncharacterized protein</fullName>
    </submittedName>
</protein>
<dbReference type="AlphaFoldDB" id="A0A061D9R0"/>
<dbReference type="OrthoDB" id="627829at2759"/>
<name>A0A061D9R0_BABBI</name>
<gene>
    <name evidence="1" type="ORF">BBBOND_0306160</name>
</gene>
<dbReference type="KEGG" id="bbig:BBBOND_0306160"/>
<accession>A0A061D9R0</accession>
<sequence length="268" mass="29964">MVYTSLTEAPHNLKEGIDWLMALKGTDGVKNVKAMSEALYNFLADKPVGKMELPALEEVKLISKDFLGLPQLKGPSSVGEILGLPQIKGPSPVGDLQKRYETPMDKTSCMWLKRMWTLNESDYDNIVEAWGLTTEDFIYKLGRVMHATEKFLEGVKISDQYESAYSTEATWEASCSEKPEDCAVVLVGMAPMLYAGLLSLKDASQRAAKKGPQSKEETRLREVLEAVGYVETQRNDNLSGSDVLMALSDVDKQLLYILYDFAGYWAFY</sequence>
<dbReference type="Proteomes" id="UP000033188">
    <property type="component" value="Chromosome 3"/>
</dbReference>
<evidence type="ECO:0000313" key="2">
    <source>
        <dbReference type="Proteomes" id="UP000033188"/>
    </source>
</evidence>
<proteinExistence type="predicted"/>